<evidence type="ECO:0000256" key="1">
    <source>
        <dbReference type="SAM" id="MobiDB-lite"/>
    </source>
</evidence>
<gene>
    <name evidence="3" type="ORF">SM611_19210</name>
</gene>
<evidence type="ECO:0000256" key="2">
    <source>
        <dbReference type="SAM" id="SignalP"/>
    </source>
</evidence>
<accession>A0ABV4QD22</accession>
<dbReference type="Proteomes" id="UP001569963">
    <property type="component" value="Unassembled WGS sequence"/>
</dbReference>
<comment type="caution">
    <text evidence="3">The sequence shown here is derived from an EMBL/GenBank/DDBJ whole genome shotgun (WGS) entry which is preliminary data.</text>
</comment>
<evidence type="ECO:0000313" key="3">
    <source>
        <dbReference type="EMBL" id="MFA1541061.1"/>
    </source>
</evidence>
<dbReference type="EMBL" id="JAXCEI010000008">
    <property type="protein sequence ID" value="MFA1541061.1"/>
    <property type="molecule type" value="Genomic_DNA"/>
</dbReference>
<keyword evidence="4" id="KW-1185">Reference proteome</keyword>
<sequence length="181" mass="19018">MSKHSALAAVAWAAAAVTAITSGMAAISAVGTGITDRDTKPMTPHEVAVALAAPAAAPDPSPSPPRPSPPAPRPAPTVTVTEKITTAVTNLASEAGDIVARCDHGSAYLVSWTPRQGYSVGDSHRAPPGEVFVEFRSYARQITMTVTCYGTRPNAIVDRTRTDHTGDHPDDRHSRDSDHHH</sequence>
<reference evidence="3 4" key="1">
    <citation type="submission" date="2023-11" db="EMBL/GenBank/DDBJ databases">
        <title>Actinomadura monticuli sp. nov., isolated from volcanic ash.</title>
        <authorList>
            <person name="Lee S.D."/>
            <person name="Yang H."/>
            <person name="Kim I.S."/>
        </authorList>
    </citation>
    <scope>NUCLEOTIDE SEQUENCE [LARGE SCALE GENOMIC DNA]</scope>
    <source>
        <strain evidence="3 4">DLS-62</strain>
    </source>
</reference>
<name>A0ABV4QD22_9ACTN</name>
<feature type="compositionally biased region" description="Basic and acidic residues" evidence="1">
    <location>
        <begin position="158"/>
        <end position="181"/>
    </location>
</feature>
<feature type="region of interest" description="Disordered" evidence="1">
    <location>
        <begin position="157"/>
        <end position="181"/>
    </location>
</feature>
<feature type="region of interest" description="Disordered" evidence="1">
    <location>
        <begin position="54"/>
        <end position="77"/>
    </location>
</feature>
<feature type="signal peptide" evidence="2">
    <location>
        <begin position="1"/>
        <end position="25"/>
    </location>
</feature>
<feature type="chain" id="PRO_5046278878" evidence="2">
    <location>
        <begin position="26"/>
        <end position="181"/>
    </location>
</feature>
<protein>
    <submittedName>
        <fullName evidence="3">Uncharacterized protein</fullName>
    </submittedName>
</protein>
<dbReference type="RefSeq" id="WP_371951126.1">
    <property type="nucleotide sequence ID" value="NZ_JAXCEI010000008.1"/>
</dbReference>
<proteinExistence type="predicted"/>
<organism evidence="3 4">
    <name type="scientific">Actinomadura monticuli</name>
    <dbReference type="NCBI Taxonomy" id="3097367"/>
    <lineage>
        <taxon>Bacteria</taxon>
        <taxon>Bacillati</taxon>
        <taxon>Actinomycetota</taxon>
        <taxon>Actinomycetes</taxon>
        <taxon>Streptosporangiales</taxon>
        <taxon>Thermomonosporaceae</taxon>
        <taxon>Actinomadura</taxon>
    </lineage>
</organism>
<keyword evidence="2" id="KW-0732">Signal</keyword>
<feature type="compositionally biased region" description="Pro residues" evidence="1">
    <location>
        <begin position="57"/>
        <end position="75"/>
    </location>
</feature>
<evidence type="ECO:0000313" key="4">
    <source>
        <dbReference type="Proteomes" id="UP001569963"/>
    </source>
</evidence>